<evidence type="ECO:0000256" key="6">
    <source>
        <dbReference type="ARBA" id="ARBA00023170"/>
    </source>
</evidence>
<feature type="chain" id="PRO_5022225615" evidence="10">
    <location>
        <begin position="25"/>
        <end position="336"/>
    </location>
</feature>
<comment type="caution">
    <text evidence="12">The sequence shown here is derived from an EMBL/GenBank/DDBJ whole genome shotgun (WGS) entry which is preliminary data.</text>
</comment>
<name>A0A556U6H4_BAGYA</name>
<evidence type="ECO:0000259" key="11">
    <source>
        <dbReference type="PROSITE" id="PS50262"/>
    </source>
</evidence>
<evidence type="ECO:0000256" key="3">
    <source>
        <dbReference type="ARBA" id="ARBA00022989"/>
    </source>
</evidence>
<dbReference type="InterPro" id="IPR000276">
    <property type="entry name" value="GPCR_Rhodpsn"/>
</dbReference>
<dbReference type="InterPro" id="IPR017452">
    <property type="entry name" value="GPCR_Rhodpsn_7TM"/>
</dbReference>
<comment type="subcellular location">
    <subcellularLocation>
        <location evidence="1">Membrane</location>
        <topology evidence="1">Multi-pass membrane protein</topology>
    </subcellularLocation>
</comment>
<evidence type="ECO:0000256" key="4">
    <source>
        <dbReference type="ARBA" id="ARBA00023040"/>
    </source>
</evidence>
<keyword evidence="5 9" id="KW-0472">Membrane</keyword>
<feature type="transmembrane region" description="Helical" evidence="9">
    <location>
        <begin position="116"/>
        <end position="135"/>
    </location>
</feature>
<reference evidence="12 13" key="1">
    <citation type="journal article" date="2019" name="Genome Biol. Evol.">
        <title>Whole-Genome Sequencing of the Giant Devil Catfish, Bagarius yarrelli.</title>
        <authorList>
            <person name="Jiang W."/>
            <person name="Lv Y."/>
            <person name="Cheng L."/>
            <person name="Yang K."/>
            <person name="Chao B."/>
            <person name="Wang X."/>
            <person name="Li Y."/>
            <person name="Pan X."/>
            <person name="You X."/>
            <person name="Zhang Y."/>
            <person name="Yang J."/>
            <person name="Li J."/>
            <person name="Zhang X."/>
            <person name="Liu S."/>
            <person name="Sun C."/>
            <person name="Yang J."/>
            <person name="Shi Q."/>
        </authorList>
    </citation>
    <scope>NUCLEOTIDE SEQUENCE [LARGE SCALE GENOMIC DNA]</scope>
    <source>
        <strain evidence="12">JWS20170419001</strain>
        <tissue evidence="12">Muscle</tissue>
    </source>
</reference>
<evidence type="ECO:0000256" key="7">
    <source>
        <dbReference type="ARBA" id="ARBA00023224"/>
    </source>
</evidence>
<dbReference type="Pfam" id="PF00001">
    <property type="entry name" value="7tm_1"/>
    <property type="match status" value="2"/>
</dbReference>
<dbReference type="EMBL" id="VCAZ01000054">
    <property type="protein sequence ID" value="TSN21202.1"/>
    <property type="molecule type" value="Genomic_DNA"/>
</dbReference>
<dbReference type="PANTHER" id="PTHR24238:SF57">
    <property type="entry name" value="G-PROTEIN COUPLED RECEPTOR 83"/>
    <property type="match status" value="1"/>
</dbReference>
<evidence type="ECO:0000313" key="13">
    <source>
        <dbReference type="Proteomes" id="UP000319801"/>
    </source>
</evidence>
<dbReference type="Proteomes" id="UP000319801">
    <property type="component" value="Unassembled WGS sequence"/>
</dbReference>
<feature type="transmembrane region" description="Helical" evidence="9">
    <location>
        <begin position="83"/>
        <end position="104"/>
    </location>
</feature>
<dbReference type="Gene3D" id="1.20.1070.10">
    <property type="entry name" value="Rhodopsin 7-helix transmembrane proteins"/>
    <property type="match status" value="2"/>
</dbReference>
<dbReference type="PROSITE" id="PS50262">
    <property type="entry name" value="G_PROTEIN_RECEP_F1_2"/>
    <property type="match status" value="1"/>
</dbReference>
<feature type="transmembrane region" description="Helical" evidence="9">
    <location>
        <begin position="193"/>
        <end position="214"/>
    </location>
</feature>
<keyword evidence="10" id="KW-0732">Signal</keyword>
<keyword evidence="3 9" id="KW-1133">Transmembrane helix</keyword>
<keyword evidence="6 12" id="KW-0675">Receptor</keyword>
<evidence type="ECO:0000256" key="1">
    <source>
        <dbReference type="ARBA" id="ARBA00004141"/>
    </source>
</evidence>
<feature type="transmembrane region" description="Helical" evidence="9">
    <location>
        <begin position="226"/>
        <end position="248"/>
    </location>
</feature>
<keyword evidence="2 9" id="KW-0812">Transmembrane</keyword>
<keyword evidence="7" id="KW-0807">Transducer</keyword>
<dbReference type="PRINTS" id="PR00237">
    <property type="entry name" value="GPCRRHODOPSN"/>
</dbReference>
<evidence type="ECO:0000256" key="2">
    <source>
        <dbReference type="ARBA" id="ARBA00022692"/>
    </source>
</evidence>
<protein>
    <submittedName>
        <fullName evidence="12">Putative G-protein coupled receptor 83</fullName>
    </submittedName>
</protein>
<feature type="domain" description="G-protein coupled receptors family 1 profile" evidence="11">
    <location>
        <begin position="101"/>
        <end position="245"/>
    </location>
</feature>
<evidence type="ECO:0000256" key="5">
    <source>
        <dbReference type="ARBA" id="ARBA00023136"/>
    </source>
</evidence>
<evidence type="ECO:0000256" key="9">
    <source>
        <dbReference type="SAM" id="Phobius"/>
    </source>
</evidence>
<dbReference type="AlphaFoldDB" id="A0A556U6H4"/>
<keyword evidence="13" id="KW-1185">Reference proteome</keyword>
<evidence type="ECO:0000256" key="8">
    <source>
        <dbReference type="SAM" id="MobiDB-lite"/>
    </source>
</evidence>
<gene>
    <name evidence="12" type="ORF">Baya_9277</name>
</gene>
<dbReference type="OrthoDB" id="5952899at2759"/>
<accession>A0A556U6H4</accession>
<sequence>MERRAPRALLFLYCLAACLPGHRAFGASNGSSLHELLALADSVSNGSSLYALDDGALADWRSLAGRKREGAEREHAAVRALLIFSYSLIIVVSLFGNVLVCHVVMKNKRSRSATSLFIANLAVADIFITLLNTPFTLYLDLATFILLYMLPLLIITAAYSALARRLWRRNAIGDVTSEQYFLQRRKRKRTIKMLVLVVLVFAVCWFPLNCYVVLLSSHAIHSNNAVYFSFHWLAMSSTCYNPFIYCWLNQSFRAELTYLLSMCRQRRARGRGGSGRREEPQERPPPPNNCHRPAWPESHSSSQQSGHKESHALRTTSLGQSAKTDILSVEPIVTVG</sequence>
<dbReference type="GO" id="GO:0008188">
    <property type="term" value="F:neuropeptide receptor activity"/>
    <property type="evidence" value="ECO:0007669"/>
    <property type="project" value="TreeGrafter"/>
</dbReference>
<feature type="transmembrane region" description="Helical" evidence="9">
    <location>
        <begin position="141"/>
        <end position="162"/>
    </location>
</feature>
<dbReference type="SUPFAM" id="SSF81321">
    <property type="entry name" value="Family A G protein-coupled receptor-like"/>
    <property type="match status" value="1"/>
</dbReference>
<organism evidence="12 13">
    <name type="scientific">Bagarius yarrelli</name>
    <name type="common">Goonch</name>
    <name type="synonym">Bagrus yarrelli</name>
    <dbReference type="NCBI Taxonomy" id="175774"/>
    <lineage>
        <taxon>Eukaryota</taxon>
        <taxon>Metazoa</taxon>
        <taxon>Chordata</taxon>
        <taxon>Craniata</taxon>
        <taxon>Vertebrata</taxon>
        <taxon>Euteleostomi</taxon>
        <taxon>Actinopterygii</taxon>
        <taxon>Neopterygii</taxon>
        <taxon>Teleostei</taxon>
        <taxon>Ostariophysi</taxon>
        <taxon>Siluriformes</taxon>
        <taxon>Sisoridae</taxon>
        <taxon>Sisorinae</taxon>
        <taxon>Bagarius</taxon>
    </lineage>
</organism>
<keyword evidence="4" id="KW-0297">G-protein coupled receptor</keyword>
<feature type="region of interest" description="Disordered" evidence="8">
    <location>
        <begin position="269"/>
        <end position="320"/>
    </location>
</feature>
<dbReference type="GO" id="GO:0005886">
    <property type="term" value="C:plasma membrane"/>
    <property type="evidence" value="ECO:0007669"/>
    <property type="project" value="TreeGrafter"/>
</dbReference>
<dbReference type="PANTHER" id="PTHR24238">
    <property type="entry name" value="G-PROTEIN COUPLED RECEPTOR"/>
    <property type="match status" value="1"/>
</dbReference>
<feature type="signal peptide" evidence="10">
    <location>
        <begin position="1"/>
        <end position="24"/>
    </location>
</feature>
<evidence type="ECO:0000313" key="12">
    <source>
        <dbReference type="EMBL" id="TSN21202.1"/>
    </source>
</evidence>
<proteinExistence type="predicted"/>
<evidence type="ECO:0000256" key="10">
    <source>
        <dbReference type="SAM" id="SignalP"/>
    </source>
</evidence>